<reference evidence="6 8" key="1">
    <citation type="submission" date="2015-02" db="EMBL/GenBank/DDBJ databases">
        <authorList>
            <person name="Chooi Y.-H."/>
        </authorList>
    </citation>
    <scope>NUCLEOTIDE SEQUENCE [LARGE SCALE GENOMIC DNA]</scope>
    <source>
        <strain evidence="6">E3</strain>
    </source>
</reference>
<evidence type="ECO:0000256" key="5">
    <source>
        <dbReference type="SAM" id="Phobius"/>
    </source>
</evidence>
<evidence type="ECO:0000256" key="3">
    <source>
        <dbReference type="ARBA" id="ARBA00022989"/>
    </source>
</evidence>
<dbReference type="InterPro" id="IPR037185">
    <property type="entry name" value="EmrE-like"/>
</dbReference>
<evidence type="ECO:0000313" key="8">
    <source>
        <dbReference type="Proteomes" id="UP000039324"/>
    </source>
</evidence>
<evidence type="ECO:0000256" key="2">
    <source>
        <dbReference type="ARBA" id="ARBA00022692"/>
    </source>
</evidence>
<feature type="transmembrane region" description="Helical" evidence="5">
    <location>
        <begin position="20"/>
        <end position="40"/>
    </location>
</feature>
<keyword evidence="4 5" id="KW-0472">Membrane</keyword>
<gene>
    <name evidence="6" type="ORF">PBRA_006709</name>
    <name evidence="7" type="ORF">PLBR_LOCUS7938</name>
</gene>
<keyword evidence="8" id="KW-1185">Reference proteome</keyword>
<evidence type="ECO:0000256" key="4">
    <source>
        <dbReference type="ARBA" id="ARBA00023136"/>
    </source>
</evidence>
<keyword evidence="7" id="KW-0496">Mitochondrion</keyword>
<feature type="transmembrane region" description="Helical" evidence="5">
    <location>
        <begin position="288"/>
        <end position="310"/>
    </location>
</feature>
<comment type="subcellular location">
    <subcellularLocation>
        <location evidence="1">Membrane</location>
        <topology evidence="1">Multi-pass membrane protein</topology>
    </subcellularLocation>
</comment>
<dbReference type="OrthoDB" id="165382at2759"/>
<keyword evidence="2 5" id="KW-0812">Transmembrane</keyword>
<feature type="transmembrane region" description="Helical" evidence="5">
    <location>
        <begin position="90"/>
        <end position="110"/>
    </location>
</feature>
<geneLocation type="mitochondrion" evidence="7"/>
<dbReference type="Pfam" id="PF05653">
    <property type="entry name" value="Mg_trans_NIPA"/>
    <property type="match status" value="2"/>
</dbReference>
<evidence type="ECO:0000256" key="1">
    <source>
        <dbReference type="ARBA" id="ARBA00004141"/>
    </source>
</evidence>
<dbReference type="InterPro" id="IPR008521">
    <property type="entry name" value="Mg_trans_NIPA"/>
</dbReference>
<dbReference type="Proteomes" id="UP000290189">
    <property type="component" value="Unassembled WGS sequence"/>
</dbReference>
<organism evidence="6 8">
    <name type="scientific">Plasmodiophora brassicae</name>
    <name type="common">Clubroot disease agent</name>
    <dbReference type="NCBI Taxonomy" id="37360"/>
    <lineage>
        <taxon>Eukaryota</taxon>
        <taxon>Sar</taxon>
        <taxon>Rhizaria</taxon>
        <taxon>Endomyxa</taxon>
        <taxon>Phytomyxea</taxon>
        <taxon>Plasmodiophorida</taxon>
        <taxon>Plasmodiophoridae</taxon>
        <taxon>Plasmodiophora</taxon>
    </lineage>
</organism>
<protein>
    <recommendedName>
        <fullName evidence="10">Magnesium transporter</fullName>
    </recommendedName>
</protein>
<evidence type="ECO:0000313" key="9">
    <source>
        <dbReference type="Proteomes" id="UP000290189"/>
    </source>
</evidence>
<accession>A0A0G4ITT2</accession>
<evidence type="ECO:0000313" key="6">
    <source>
        <dbReference type="EMBL" id="CEO98594.1"/>
    </source>
</evidence>
<name>A0A0G4ITT2_PLABS</name>
<dbReference type="GO" id="GO:0015095">
    <property type="term" value="F:magnesium ion transmembrane transporter activity"/>
    <property type="evidence" value="ECO:0007669"/>
    <property type="project" value="InterPro"/>
</dbReference>
<feature type="transmembrane region" description="Helical" evidence="5">
    <location>
        <begin position="221"/>
        <end position="241"/>
    </location>
</feature>
<dbReference type="PANTHER" id="PTHR12570:SF9">
    <property type="entry name" value="MAGNESIUM TRANSPORTER NIPA8-RELATED"/>
    <property type="match status" value="1"/>
</dbReference>
<dbReference type="PANTHER" id="PTHR12570">
    <property type="match status" value="1"/>
</dbReference>
<dbReference type="EMBL" id="OVEO01000015">
    <property type="protein sequence ID" value="SPR00723.1"/>
    <property type="molecule type" value="Genomic_DNA"/>
</dbReference>
<feature type="transmembrane region" description="Helical" evidence="5">
    <location>
        <begin position="119"/>
        <end position="136"/>
    </location>
</feature>
<dbReference type="OMA" id="STWMPWF"/>
<dbReference type="Proteomes" id="UP000039324">
    <property type="component" value="Unassembled WGS sequence"/>
</dbReference>
<reference evidence="7 9" key="2">
    <citation type="submission" date="2018-03" db="EMBL/GenBank/DDBJ databases">
        <authorList>
            <person name="Fogelqvist J."/>
        </authorList>
    </citation>
    <scope>NUCLEOTIDE SEQUENCE [LARGE SCALE GENOMIC DNA]</scope>
</reference>
<dbReference type="GO" id="GO:0016020">
    <property type="term" value="C:membrane"/>
    <property type="evidence" value="ECO:0007669"/>
    <property type="project" value="UniProtKB-SubCell"/>
</dbReference>
<feature type="transmembrane region" description="Helical" evidence="5">
    <location>
        <begin position="65"/>
        <end position="84"/>
    </location>
</feature>
<feature type="transmembrane region" description="Helical" evidence="5">
    <location>
        <begin position="156"/>
        <end position="175"/>
    </location>
</feature>
<dbReference type="SUPFAM" id="SSF103481">
    <property type="entry name" value="Multidrug resistance efflux transporter EmrE"/>
    <property type="match status" value="1"/>
</dbReference>
<dbReference type="AlphaFoldDB" id="A0A0G4ITT2"/>
<evidence type="ECO:0008006" key="10">
    <source>
        <dbReference type="Google" id="ProtNLM"/>
    </source>
</evidence>
<sequence length="427" mass="46652">MGSPQVCVHDDTSVFAGYGWLWGALLAMTGSVCTNFGVNVQKMSLEYNARLPINEQRSHWKQPRWAIGLALVVIGSLGDFFALGLAAQSIVAPIGCVTLVSNFLFASMFLDERPRRKDLYGTALILTGSTIAVSFGDHTSQTYSLADLLAFYEGTIFQIYAALLGATMLAAFIITRRSVQLREAMAEKIEELESVSSPADVSSIRDALLALDQKYAPFSKVHPIACCYVSAAFSGLSILFAKSIAELIRRTLLGESQLGLWQSYILVIAMVLSVTMQLNFLASALVYFDVLFVVPVFQCCFLVVTTLGGASYFNELHCFTTLQWVMFPLGISLTLAGVALISSREGYLVMRAAEPESPQVMDMSEMEGIDAEQAERLNSFRRKQSHSVERVYSGIVHVNPLSSQGLQIVTMQADLSLLPDGSKPNAL</sequence>
<dbReference type="EMBL" id="CDSF01000086">
    <property type="protein sequence ID" value="CEO98594.1"/>
    <property type="molecule type" value="Genomic_DNA"/>
</dbReference>
<evidence type="ECO:0000313" key="7">
    <source>
        <dbReference type="EMBL" id="SPR00723.1"/>
    </source>
</evidence>
<proteinExistence type="predicted"/>
<feature type="transmembrane region" description="Helical" evidence="5">
    <location>
        <begin position="261"/>
        <end position="281"/>
    </location>
</feature>
<feature type="transmembrane region" description="Helical" evidence="5">
    <location>
        <begin position="322"/>
        <end position="341"/>
    </location>
</feature>
<keyword evidence="3 5" id="KW-1133">Transmembrane helix</keyword>